<feature type="signal peptide" evidence="1">
    <location>
        <begin position="1"/>
        <end position="22"/>
    </location>
</feature>
<organism evidence="2 3">
    <name type="scientific">Cladobotryum mycophilum</name>
    <dbReference type="NCBI Taxonomy" id="491253"/>
    <lineage>
        <taxon>Eukaryota</taxon>
        <taxon>Fungi</taxon>
        <taxon>Dikarya</taxon>
        <taxon>Ascomycota</taxon>
        <taxon>Pezizomycotina</taxon>
        <taxon>Sordariomycetes</taxon>
        <taxon>Hypocreomycetidae</taxon>
        <taxon>Hypocreales</taxon>
        <taxon>Hypocreaceae</taxon>
        <taxon>Cladobotryum</taxon>
    </lineage>
</organism>
<accession>A0ABR0T358</accession>
<keyword evidence="3" id="KW-1185">Reference proteome</keyword>
<comment type="caution">
    <text evidence="2">The sequence shown here is derived from an EMBL/GenBank/DDBJ whole genome shotgun (WGS) entry which is preliminary data.</text>
</comment>
<keyword evidence="1" id="KW-0732">Signal</keyword>
<gene>
    <name evidence="2" type="ORF">PT974_01245</name>
</gene>
<dbReference type="EMBL" id="JAVFKD010000001">
    <property type="protein sequence ID" value="KAK5998861.1"/>
    <property type="molecule type" value="Genomic_DNA"/>
</dbReference>
<proteinExistence type="predicted"/>
<protein>
    <submittedName>
        <fullName evidence="2">Uncharacterized protein</fullName>
    </submittedName>
</protein>
<evidence type="ECO:0000256" key="1">
    <source>
        <dbReference type="SAM" id="SignalP"/>
    </source>
</evidence>
<dbReference type="Proteomes" id="UP001338125">
    <property type="component" value="Unassembled WGS sequence"/>
</dbReference>
<sequence length="126" mass="13276">MPKGKVVKRSFAIFAFASLVAAYPPRPVITDTAQVAYIYEDGTVSESAAIVANGTAQKFNSNGVIASVSITPVYWNGKYHLTQCGFQKPDNVHISAFSVTEPSEVAIDPHVALGYVKCVGGGSALP</sequence>
<evidence type="ECO:0000313" key="3">
    <source>
        <dbReference type="Proteomes" id="UP001338125"/>
    </source>
</evidence>
<name>A0ABR0T358_9HYPO</name>
<reference evidence="2 3" key="1">
    <citation type="submission" date="2024-01" db="EMBL/GenBank/DDBJ databases">
        <title>Complete genome of Cladobotryum mycophilum ATHUM6906.</title>
        <authorList>
            <person name="Christinaki A.C."/>
            <person name="Myridakis A.I."/>
            <person name="Kouvelis V.N."/>
        </authorList>
    </citation>
    <scope>NUCLEOTIDE SEQUENCE [LARGE SCALE GENOMIC DNA]</scope>
    <source>
        <strain evidence="2 3">ATHUM6906</strain>
    </source>
</reference>
<feature type="chain" id="PRO_5047048389" evidence="1">
    <location>
        <begin position="23"/>
        <end position="126"/>
    </location>
</feature>
<evidence type="ECO:0000313" key="2">
    <source>
        <dbReference type="EMBL" id="KAK5998861.1"/>
    </source>
</evidence>